<dbReference type="InterPro" id="IPR050736">
    <property type="entry name" value="Sensor_HK_Regulatory"/>
</dbReference>
<protein>
    <recommendedName>
        <fullName evidence="3">histidine kinase</fullName>
        <ecNumber evidence="3">2.7.13.3</ecNumber>
    </recommendedName>
</protein>
<evidence type="ECO:0000256" key="6">
    <source>
        <dbReference type="ARBA" id="ARBA00022741"/>
    </source>
</evidence>
<evidence type="ECO:0000313" key="14">
    <source>
        <dbReference type="Proteomes" id="UP000198972"/>
    </source>
</evidence>
<feature type="transmembrane region" description="Helical" evidence="10">
    <location>
        <begin position="227"/>
        <end position="246"/>
    </location>
</feature>
<feature type="transmembrane region" description="Helical" evidence="10">
    <location>
        <begin position="352"/>
        <end position="373"/>
    </location>
</feature>
<dbReference type="PRINTS" id="PR00344">
    <property type="entry name" value="BCTRLSENSOR"/>
</dbReference>
<evidence type="ECO:0000256" key="9">
    <source>
        <dbReference type="ARBA" id="ARBA00023012"/>
    </source>
</evidence>
<dbReference type="InterPro" id="IPR011623">
    <property type="entry name" value="7TMR_DISM_rcpt_extracell_dom1"/>
</dbReference>
<keyword evidence="8" id="KW-0067">ATP-binding</keyword>
<evidence type="ECO:0000256" key="5">
    <source>
        <dbReference type="ARBA" id="ARBA00022679"/>
    </source>
</evidence>
<comment type="subcellular location">
    <subcellularLocation>
        <location evidence="2">Cell membrane</location>
        <topology evidence="2">Multi-pass membrane protein</topology>
    </subcellularLocation>
</comment>
<dbReference type="Proteomes" id="UP000198972">
    <property type="component" value="Unassembled WGS sequence"/>
</dbReference>
<dbReference type="SMART" id="SM00387">
    <property type="entry name" value="HATPase_c"/>
    <property type="match status" value="1"/>
</dbReference>
<keyword evidence="11" id="KW-0732">Signal</keyword>
<dbReference type="PANTHER" id="PTHR43711">
    <property type="entry name" value="TWO-COMPONENT HISTIDINE KINASE"/>
    <property type="match status" value="1"/>
</dbReference>
<dbReference type="SUPFAM" id="SSF49785">
    <property type="entry name" value="Galactose-binding domain-like"/>
    <property type="match status" value="1"/>
</dbReference>
<dbReference type="InterPro" id="IPR036890">
    <property type="entry name" value="HATPase_C_sf"/>
</dbReference>
<name>A0A1G7GYV1_9BACL</name>
<dbReference type="InterPro" id="IPR008979">
    <property type="entry name" value="Galactose-bd-like_sf"/>
</dbReference>
<keyword evidence="7 13" id="KW-0418">Kinase</keyword>
<sequence>MKLNITTCRQGHRFLLSLAVVLAAAFLVSAAPVTQQTAWASKLTPSQEYTYNHGSIDLSDWNVDERTSILFSGEWEFYWGELLEPKDFQTSDQPEPAYVQVPSAWTDYRQGEISLPNEGYATYRLRFLLPDHMASTHRTLAVYPKSIASSYKMWINGNLKGGNGTVGTDPSSSKPSSYPMTIYFDPVEGWNEVIIQVSNFSQRNAGIWQAMELGTAESVTHLRISRVTVQVFIVGIFFVMSLYYLFVYFNRRQETSALWFGLLCFAVGVRTIVLGETTALYLLPSIPWEAAVKLEYISVSMTALMLILFINREYPKESVPWVAKTSGIVILSCISIFLFTPARVYTYYLSPFTWGVLLPSLLYTMYIYVLSAIRRRKGSLTTATGFLFFTLFALNDMLFYNGLLFTNDMLSIGLLVFLMTQALNLSARFSRALHEKEMLSGQLQESNRSLERTIEERTKSLWKTNKELQEANERMADIEQFRIRLLSNISHELSTPITSIKGFAKGLRDGIITADMPKYAGRIYERSLLLEHLIRDLIELTKLETKQVEFQMHEVELLPFFQEIFMKYADEIEQNGIRFRAVLPDNSMELSSFHVRLDPIRIEQVLSNLISNAVRYTPSGGEISLHLHVEGSDTYGWFVYISVKDTGLGIDPSMHRHIFERFGQARQPTGKEHSGSGLGLAISREIILYHQGEIQVDSEPGSGSEFRFHLPIRRKSGAWE</sequence>
<keyword evidence="9" id="KW-0902">Two-component regulatory system</keyword>
<evidence type="ECO:0000256" key="3">
    <source>
        <dbReference type="ARBA" id="ARBA00012438"/>
    </source>
</evidence>
<dbReference type="Gene3D" id="2.60.120.260">
    <property type="entry name" value="Galactose-binding domain-like"/>
    <property type="match status" value="1"/>
</dbReference>
<dbReference type="Pfam" id="PF00512">
    <property type="entry name" value="HisKA"/>
    <property type="match status" value="1"/>
</dbReference>
<dbReference type="GO" id="GO:0000155">
    <property type="term" value="F:phosphorelay sensor kinase activity"/>
    <property type="evidence" value="ECO:0007669"/>
    <property type="project" value="InterPro"/>
</dbReference>
<feature type="chain" id="PRO_5038795612" description="histidine kinase" evidence="11">
    <location>
        <begin position="31"/>
        <end position="720"/>
    </location>
</feature>
<evidence type="ECO:0000256" key="8">
    <source>
        <dbReference type="ARBA" id="ARBA00022840"/>
    </source>
</evidence>
<feature type="transmembrane region" description="Helical" evidence="10">
    <location>
        <begin position="290"/>
        <end position="309"/>
    </location>
</feature>
<dbReference type="InterPro" id="IPR005467">
    <property type="entry name" value="His_kinase_dom"/>
</dbReference>
<feature type="signal peptide" evidence="11">
    <location>
        <begin position="1"/>
        <end position="30"/>
    </location>
</feature>
<dbReference type="PROSITE" id="PS50109">
    <property type="entry name" value="HIS_KIN"/>
    <property type="match status" value="1"/>
</dbReference>
<dbReference type="GO" id="GO:0005886">
    <property type="term" value="C:plasma membrane"/>
    <property type="evidence" value="ECO:0007669"/>
    <property type="project" value="UniProtKB-SubCell"/>
</dbReference>
<comment type="catalytic activity">
    <reaction evidence="1">
        <text>ATP + protein L-histidine = ADP + protein N-phospho-L-histidine.</text>
        <dbReference type="EC" id="2.7.13.3"/>
    </reaction>
</comment>
<dbReference type="EC" id="2.7.13.3" evidence="3"/>
<keyword evidence="4" id="KW-0597">Phosphoprotein</keyword>
<keyword evidence="10" id="KW-0812">Transmembrane</keyword>
<dbReference type="EMBL" id="FNBG01000003">
    <property type="protein sequence ID" value="SDE93244.1"/>
    <property type="molecule type" value="Genomic_DNA"/>
</dbReference>
<proteinExistence type="predicted"/>
<dbReference type="Pfam" id="PF07695">
    <property type="entry name" value="7TMR-DISM_7TM"/>
    <property type="match status" value="1"/>
</dbReference>
<keyword evidence="14" id="KW-1185">Reference proteome</keyword>
<feature type="transmembrane region" description="Helical" evidence="10">
    <location>
        <begin position="258"/>
        <end position="284"/>
    </location>
</feature>
<dbReference type="InterPro" id="IPR003661">
    <property type="entry name" value="HisK_dim/P_dom"/>
</dbReference>
<dbReference type="FunFam" id="3.30.565.10:FF:000006">
    <property type="entry name" value="Sensor histidine kinase WalK"/>
    <property type="match status" value="1"/>
</dbReference>
<dbReference type="OrthoDB" id="9809348at2"/>
<evidence type="ECO:0000259" key="12">
    <source>
        <dbReference type="PROSITE" id="PS50109"/>
    </source>
</evidence>
<keyword evidence="10" id="KW-0472">Membrane</keyword>
<evidence type="ECO:0000256" key="10">
    <source>
        <dbReference type="SAM" id="Phobius"/>
    </source>
</evidence>
<dbReference type="PANTHER" id="PTHR43711:SF26">
    <property type="entry name" value="SENSOR HISTIDINE KINASE RCSC"/>
    <property type="match status" value="1"/>
</dbReference>
<keyword evidence="10" id="KW-1133">Transmembrane helix</keyword>
<dbReference type="Gene3D" id="1.10.287.130">
    <property type="match status" value="1"/>
</dbReference>
<evidence type="ECO:0000256" key="1">
    <source>
        <dbReference type="ARBA" id="ARBA00000085"/>
    </source>
</evidence>
<dbReference type="SUPFAM" id="SSF47384">
    <property type="entry name" value="Homodimeric domain of signal transducing histidine kinase"/>
    <property type="match status" value="1"/>
</dbReference>
<dbReference type="AlphaFoldDB" id="A0A1G7GYV1"/>
<keyword evidence="5" id="KW-0808">Transferase</keyword>
<dbReference type="GO" id="GO:0005524">
    <property type="term" value="F:ATP binding"/>
    <property type="evidence" value="ECO:0007669"/>
    <property type="project" value="UniProtKB-KW"/>
</dbReference>
<feature type="domain" description="Histidine kinase" evidence="12">
    <location>
        <begin position="488"/>
        <end position="714"/>
    </location>
</feature>
<keyword evidence="6" id="KW-0547">Nucleotide-binding</keyword>
<evidence type="ECO:0000256" key="4">
    <source>
        <dbReference type="ARBA" id="ARBA00022553"/>
    </source>
</evidence>
<dbReference type="SMART" id="SM00388">
    <property type="entry name" value="HisKA"/>
    <property type="match status" value="1"/>
</dbReference>
<gene>
    <name evidence="13" type="ORF">SAMN04488542_103257</name>
</gene>
<dbReference type="InterPro" id="IPR003594">
    <property type="entry name" value="HATPase_dom"/>
</dbReference>
<evidence type="ECO:0000256" key="11">
    <source>
        <dbReference type="SAM" id="SignalP"/>
    </source>
</evidence>
<dbReference type="Gene3D" id="3.30.565.10">
    <property type="entry name" value="Histidine kinase-like ATPase, C-terminal domain"/>
    <property type="match status" value="1"/>
</dbReference>
<dbReference type="CDD" id="cd00082">
    <property type="entry name" value="HisKA"/>
    <property type="match status" value="1"/>
</dbReference>
<feature type="transmembrane region" description="Helical" evidence="10">
    <location>
        <begin position="385"/>
        <end position="403"/>
    </location>
</feature>
<dbReference type="CDD" id="cd16922">
    <property type="entry name" value="HATPase_EvgS-ArcB-TorS-like"/>
    <property type="match status" value="1"/>
</dbReference>
<dbReference type="Pfam" id="PF02518">
    <property type="entry name" value="HATPase_c"/>
    <property type="match status" value="1"/>
</dbReference>
<evidence type="ECO:0000313" key="13">
    <source>
        <dbReference type="EMBL" id="SDE93244.1"/>
    </source>
</evidence>
<feature type="transmembrane region" description="Helical" evidence="10">
    <location>
        <begin position="321"/>
        <end position="340"/>
    </location>
</feature>
<dbReference type="RefSeq" id="WP_091227292.1">
    <property type="nucleotide sequence ID" value="NZ_FNBG01000003.1"/>
</dbReference>
<evidence type="ECO:0000256" key="2">
    <source>
        <dbReference type="ARBA" id="ARBA00004651"/>
    </source>
</evidence>
<dbReference type="SUPFAM" id="SSF55874">
    <property type="entry name" value="ATPase domain of HSP90 chaperone/DNA topoisomerase II/histidine kinase"/>
    <property type="match status" value="1"/>
</dbReference>
<dbReference type="InterPro" id="IPR036097">
    <property type="entry name" value="HisK_dim/P_sf"/>
</dbReference>
<reference evidence="13 14" key="1">
    <citation type="submission" date="2016-10" db="EMBL/GenBank/DDBJ databases">
        <authorList>
            <person name="de Groot N.N."/>
        </authorList>
    </citation>
    <scope>NUCLEOTIDE SEQUENCE [LARGE SCALE GENOMIC DNA]</scope>
    <source>
        <strain evidence="13 14">DSM 28129</strain>
    </source>
</reference>
<accession>A0A1G7GYV1</accession>
<organism evidence="13 14">
    <name type="scientific">Fontibacillus panacisegetis</name>
    <dbReference type="NCBI Taxonomy" id="670482"/>
    <lineage>
        <taxon>Bacteria</taxon>
        <taxon>Bacillati</taxon>
        <taxon>Bacillota</taxon>
        <taxon>Bacilli</taxon>
        <taxon>Bacillales</taxon>
        <taxon>Paenibacillaceae</taxon>
        <taxon>Fontibacillus</taxon>
    </lineage>
</organism>
<dbReference type="STRING" id="670482.SAMN04488542_103257"/>
<dbReference type="InterPro" id="IPR004358">
    <property type="entry name" value="Sig_transdc_His_kin-like_C"/>
</dbReference>
<evidence type="ECO:0000256" key="7">
    <source>
        <dbReference type="ARBA" id="ARBA00022777"/>
    </source>
</evidence>